<keyword evidence="2" id="KW-0966">Cell projection</keyword>
<gene>
    <name evidence="2" type="primary">CFAP99</name>
</gene>
<protein>
    <submittedName>
        <fullName evidence="2">Cilia- and flagella-associated protein 99 isoform X4</fullName>
    </submittedName>
</protein>
<keyword evidence="2" id="KW-0969">Cilium</keyword>
<proteinExistence type="predicted"/>
<keyword evidence="1" id="KW-1185">Reference proteome</keyword>
<accession>A0AC58PCV5</accession>
<keyword evidence="2" id="KW-0282">Flagellum</keyword>
<dbReference type="RefSeq" id="XP_074207857.1">
    <property type="nucleotide sequence ID" value="XM_074351756.1"/>
</dbReference>
<evidence type="ECO:0000313" key="1">
    <source>
        <dbReference type="Proteomes" id="UP001732780"/>
    </source>
</evidence>
<dbReference type="Proteomes" id="UP001732780">
    <property type="component" value="Chromosome 2"/>
</dbReference>
<reference evidence="2" key="1">
    <citation type="submission" date="2025-08" db="UniProtKB">
        <authorList>
            <consortium name="RefSeq"/>
        </authorList>
    </citation>
    <scope>IDENTIFICATION</scope>
    <source>
        <tissue evidence="2">Blood</tissue>
    </source>
</reference>
<sequence>MACYGKCIETVIKQLDQFKPEKDSPEQFLETVSTSLQTLSPQKQAFILEILSGCLEYRKLLTIVVDAFYLRDGRLCLWADYSLFEVICYLATFQLEKLGLQLFRDIVKSQPVHKVCKFLRFFFNPLNLGSWIKDEWSLVYETAYVRENWIDPLTRWQPEVQELINQLQGLLTNQSPLSKTKAKVTEPKEFNLTAPRPRTIPVPEPVPEVAKTKPVPRSTYQPPKEQHLLEMTKRYNRWKAEELLLRANIEERQCAASRARGAPPLQDSRKKLQRRFLPRILKTPKLTFYKSNNNAPVKLNTAAILREGALYQRQVEKELQRVDRLVDGAGDFSGFLEWQKKMQAKDQAEQLAAGQCRRLQGKLSHEEAVLARQQVVQEKKQKADRKKAEVTGIPSRTPHHIKLSRLALPLAVTFSQTSRVPDDIGSLEACWSGVLWDVRLLGCGMFCSQLVRAWEEDHRGHVPSHHILSHACRYRHDVELGRSVSGPGVSPLARGTLCKGTLSGVHTRGSGWLCGASQHRGPVSCLPLVHVCRHLLMSVWTHTYSPHTLCCDPTRHDLFCCQLWPLGALSGRLPVSLGHAPCSFVS</sequence>
<evidence type="ECO:0000313" key="2">
    <source>
        <dbReference type="RefSeq" id="XP_074207857.1"/>
    </source>
</evidence>
<organism evidence="1 2">
    <name type="scientific">Camelus bactrianus</name>
    <name type="common">Bactrian camel</name>
    <dbReference type="NCBI Taxonomy" id="9837"/>
    <lineage>
        <taxon>Eukaryota</taxon>
        <taxon>Metazoa</taxon>
        <taxon>Chordata</taxon>
        <taxon>Craniata</taxon>
        <taxon>Vertebrata</taxon>
        <taxon>Euteleostomi</taxon>
        <taxon>Mammalia</taxon>
        <taxon>Eutheria</taxon>
        <taxon>Laurasiatheria</taxon>
        <taxon>Artiodactyla</taxon>
        <taxon>Tylopoda</taxon>
        <taxon>Camelidae</taxon>
        <taxon>Camelus</taxon>
    </lineage>
</organism>
<name>A0AC58PCV5_CAMBA</name>